<dbReference type="InterPro" id="IPR014032">
    <property type="entry name" value="Peptidase_A24A_bac"/>
</dbReference>
<feature type="transmembrane region" description="Helical" evidence="3">
    <location>
        <begin position="63"/>
        <end position="82"/>
    </location>
</feature>
<dbReference type="InterPro" id="IPR000045">
    <property type="entry name" value="Prepilin_IV_endopep_pep"/>
</dbReference>
<comment type="similarity">
    <text evidence="1 2">Belongs to the peptidase A24 family.</text>
</comment>
<dbReference type="EMBL" id="JBHUME010000013">
    <property type="protein sequence ID" value="MFD2614733.1"/>
    <property type="molecule type" value="Genomic_DNA"/>
</dbReference>
<accession>A0ABW5PIW9</accession>
<keyword evidence="3" id="KW-1133">Transmembrane helix</keyword>
<reference evidence="6" key="1">
    <citation type="journal article" date="2019" name="Int. J. Syst. Evol. Microbiol.">
        <title>The Global Catalogue of Microorganisms (GCM) 10K type strain sequencing project: providing services to taxonomists for standard genome sequencing and annotation.</title>
        <authorList>
            <consortium name="The Broad Institute Genomics Platform"/>
            <consortium name="The Broad Institute Genome Sequencing Center for Infectious Disease"/>
            <person name="Wu L."/>
            <person name="Ma J."/>
        </authorList>
    </citation>
    <scope>NUCLEOTIDE SEQUENCE [LARGE SCALE GENOMIC DNA]</scope>
    <source>
        <strain evidence="6">KCTC 3950</strain>
    </source>
</reference>
<feature type="transmembrane region" description="Helical" evidence="3">
    <location>
        <begin position="146"/>
        <end position="179"/>
    </location>
</feature>
<feature type="transmembrane region" description="Helical" evidence="3">
    <location>
        <begin position="186"/>
        <end position="205"/>
    </location>
</feature>
<dbReference type="PANTHER" id="PTHR30487:SF0">
    <property type="entry name" value="PREPILIN LEADER PEPTIDASE_N-METHYLTRANSFERASE-RELATED"/>
    <property type="match status" value="1"/>
</dbReference>
<keyword evidence="6" id="KW-1185">Reference proteome</keyword>
<feature type="transmembrane region" description="Helical" evidence="3">
    <location>
        <begin position="36"/>
        <end position="56"/>
    </location>
</feature>
<protein>
    <submittedName>
        <fullName evidence="5">Prepilin peptidase</fullName>
        <ecNumber evidence="5">3.4.23.-</ecNumber>
    </submittedName>
</protein>
<dbReference type="GO" id="GO:0016787">
    <property type="term" value="F:hydrolase activity"/>
    <property type="evidence" value="ECO:0007669"/>
    <property type="project" value="UniProtKB-KW"/>
</dbReference>
<organism evidence="5 6">
    <name type="scientific">Paenibacillus gansuensis</name>
    <dbReference type="NCBI Taxonomy" id="306542"/>
    <lineage>
        <taxon>Bacteria</taxon>
        <taxon>Bacillati</taxon>
        <taxon>Bacillota</taxon>
        <taxon>Bacilli</taxon>
        <taxon>Bacillales</taxon>
        <taxon>Paenibacillaceae</taxon>
        <taxon>Paenibacillus</taxon>
    </lineage>
</organism>
<evidence type="ECO:0000256" key="1">
    <source>
        <dbReference type="ARBA" id="ARBA00005801"/>
    </source>
</evidence>
<proteinExistence type="inferred from homology"/>
<dbReference type="InterPro" id="IPR050882">
    <property type="entry name" value="Prepilin_peptidase/N-MTase"/>
</dbReference>
<name>A0ABW5PIW9_9BACL</name>
<evidence type="ECO:0000259" key="4">
    <source>
        <dbReference type="Pfam" id="PF01478"/>
    </source>
</evidence>
<evidence type="ECO:0000256" key="2">
    <source>
        <dbReference type="RuleBase" id="RU003793"/>
    </source>
</evidence>
<gene>
    <name evidence="5" type="ORF">ACFSUF_20165</name>
</gene>
<keyword evidence="3" id="KW-0812">Transmembrane</keyword>
<comment type="caution">
    <text evidence="5">The sequence shown here is derived from an EMBL/GenBank/DDBJ whole genome shotgun (WGS) entry which is preliminary data.</text>
</comment>
<dbReference type="PANTHER" id="PTHR30487">
    <property type="entry name" value="TYPE 4 PREPILIN-LIKE PROTEINS LEADER PEPTIDE-PROCESSING ENZYME"/>
    <property type="match status" value="1"/>
</dbReference>
<evidence type="ECO:0000313" key="6">
    <source>
        <dbReference type="Proteomes" id="UP001597541"/>
    </source>
</evidence>
<sequence>MYLIFFVCAAGAGFWAGGQMNELAKQYAQSDVGESISAIPMRFLAAIALGLTVLSISFSPEWFIALPFALALTIICICDIRYMIIPDVITLPGIASAAVLRIFIHPLPFWDYIAAALIGSGLFYLAALLIRFLSNTDAVGGGDIKLLALTGLVLGIKLTVLSFLMFSLAGMVAGILIILSGKLRKNMIIPFGPFIAAASLISYYWGSDGIKFAFSILLK</sequence>
<evidence type="ECO:0000313" key="5">
    <source>
        <dbReference type="EMBL" id="MFD2614733.1"/>
    </source>
</evidence>
<dbReference type="RefSeq" id="WP_377605931.1">
    <property type="nucleotide sequence ID" value="NZ_JBHUME010000013.1"/>
</dbReference>
<dbReference type="Gene3D" id="1.20.120.1220">
    <property type="match status" value="1"/>
</dbReference>
<keyword evidence="5" id="KW-0378">Hydrolase</keyword>
<dbReference type="Pfam" id="PF01478">
    <property type="entry name" value="Peptidase_A24"/>
    <property type="match status" value="1"/>
</dbReference>
<evidence type="ECO:0000256" key="3">
    <source>
        <dbReference type="SAM" id="Phobius"/>
    </source>
</evidence>
<feature type="transmembrane region" description="Helical" evidence="3">
    <location>
        <begin position="111"/>
        <end position="134"/>
    </location>
</feature>
<dbReference type="Proteomes" id="UP001597541">
    <property type="component" value="Unassembled WGS sequence"/>
</dbReference>
<keyword evidence="3" id="KW-0472">Membrane</keyword>
<feature type="domain" description="Prepilin type IV endopeptidase peptidase" evidence="4">
    <location>
        <begin position="68"/>
        <end position="175"/>
    </location>
</feature>
<dbReference type="PRINTS" id="PR00864">
    <property type="entry name" value="PREPILNPTASE"/>
</dbReference>
<dbReference type="EC" id="3.4.23.-" evidence="5"/>